<comment type="caution">
    <text evidence="1">The sequence shown here is derived from an EMBL/GenBank/DDBJ whole genome shotgun (WGS) entry which is preliminary data.</text>
</comment>
<dbReference type="RefSeq" id="WP_197098323.1">
    <property type="nucleotide sequence ID" value="NZ_JBBMQX010000020.1"/>
</dbReference>
<evidence type="ECO:0000313" key="1">
    <source>
        <dbReference type="EMBL" id="MEM5534458.1"/>
    </source>
</evidence>
<reference evidence="1 2" key="1">
    <citation type="submission" date="2024-03" db="EMBL/GenBank/DDBJ databases">
        <title>Community enrichment and isolation of bacterial strains for fucoidan degradation.</title>
        <authorList>
            <person name="Sichert A."/>
        </authorList>
    </citation>
    <scope>NUCLEOTIDE SEQUENCE [LARGE SCALE GENOMIC DNA]</scope>
    <source>
        <strain evidence="1 2">AS26</strain>
    </source>
</reference>
<gene>
    <name evidence="1" type="ORF">WNY57_18645</name>
</gene>
<name>A0ABU9TL74_9GAMM</name>
<protein>
    <submittedName>
        <fullName evidence="1">Uncharacterized protein</fullName>
    </submittedName>
</protein>
<accession>A0ABU9TL74</accession>
<organism evidence="1 2">
    <name type="scientific">Pseudoalteromonas arctica</name>
    <dbReference type="NCBI Taxonomy" id="394751"/>
    <lineage>
        <taxon>Bacteria</taxon>
        <taxon>Pseudomonadati</taxon>
        <taxon>Pseudomonadota</taxon>
        <taxon>Gammaproteobacteria</taxon>
        <taxon>Alteromonadales</taxon>
        <taxon>Pseudoalteromonadaceae</taxon>
        <taxon>Pseudoalteromonas</taxon>
    </lineage>
</organism>
<dbReference type="Proteomes" id="UP001457661">
    <property type="component" value="Unassembled WGS sequence"/>
</dbReference>
<dbReference type="EMBL" id="JBBMQX010000020">
    <property type="protein sequence ID" value="MEM5534458.1"/>
    <property type="molecule type" value="Genomic_DNA"/>
</dbReference>
<sequence length="293" mass="34148">MLKRAIEINRTNTLTATDLLKEININLEKLISVDQKVEYQSYMTGHKRKPNKYEGVIKRHKVHFERLELRNYVDTIDSFEYNWLQLAAEFEAVLLSSDLPVIIRQPYIDDAKYKGSVSDNEWANLVHSDKHNIYMDLIACLVSEFPNNHKAYTAAEGLKELEHALECHKNGHFSGACINIMRAAIHLKNLERQKFEAYEQSGRAQQDSGRAVGSNKRNSPYEFFFPRLQQISTEVRKSHPIKTKADCYGLIAEKANKEFKEKLNNENLAKFTNKQIKEWVRSKKFILESRVRK</sequence>
<evidence type="ECO:0000313" key="2">
    <source>
        <dbReference type="Proteomes" id="UP001457661"/>
    </source>
</evidence>
<proteinExistence type="predicted"/>
<keyword evidence="2" id="KW-1185">Reference proteome</keyword>